<name>A0A4P8EDC9_9RHOB</name>
<keyword evidence="2" id="KW-0255">Endonuclease</keyword>
<dbReference type="GO" id="GO:0008270">
    <property type="term" value="F:zinc ion binding"/>
    <property type="evidence" value="ECO:0007669"/>
    <property type="project" value="InterPro"/>
</dbReference>
<dbReference type="GO" id="GO:0003676">
    <property type="term" value="F:nucleic acid binding"/>
    <property type="evidence" value="ECO:0007669"/>
    <property type="project" value="InterPro"/>
</dbReference>
<dbReference type="Pfam" id="PF01844">
    <property type="entry name" value="HNH"/>
    <property type="match status" value="1"/>
</dbReference>
<dbReference type="PANTHER" id="PTHR33877">
    <property type="entry name" value="SLL1193 PROTEIN"/>
    <property type="match status" value="1"/>
</dbReference>
<reference evidence="2 3" key="1">
    <citation type="submission" date="2019-05" db="EMBL/GenBank/DDBJ databases">
        <title>Pseudorhodobacter turbinis sp. nov., isolated from the gut of the Korean turban shell.</title>
        <authorList>
            <person name="Jeong Y.-S."/>
            <person name="Kang W.-R."/>
            <person name="Bae J.-W."/>
        </authorList>
    </citation>
    <scope>NUCLEOTIDE SEQUENCE [LARGE SCALE GENOMIC DNA]</scope>
    <source>
        <strain evidence="2 3">S12M18</strain>
    </source>
</reference>
<dbReference type="EMBL" id="CP039964">
    <property type="protein sequence ID" value="QCO54796.1"/>
    <property type="molecule type" value="Genomic_DNA"/>
</dbReference>
<dbReference type="InterPro" id="IPR002711">
    <property type="entry name" value="HNH"/>
</dbReference>
<dbReference type="SMART" id="SM00507">
    <property type="entry name" value="HNHc"/>
    <property type="match status" value="1"/>
</dbReference>
<evidence type="ECO:0000313" key="2">
    <source>
        <dbReference type="EMBL" id="QCO54796.1"/>
    </source>
</evidence>
<organism evidence="2 3">
    <name type="scientific">Pseudorhodobacter turbinis</name>
    <dbReference type="NCBI Taxonomy" id="2500533"/>
    <lineage>
        <taxon>Bacteria</taxon>
        <taxon>Pseudomonadati</taxon>
        <taxon>Pseudomonadota</taxon>
        <taxon>Alphaproteobacteria</taxon>
        <taxon>Rhodobacterales</taxon>
        <taxon>Paracoccaceae</taxon>
        <taxon>Pseudorhodobacter</taxon>
    </lineage>
</organism>
<dbReference type="RefSeq" id="WP_137192466.1">
    <property type="nucleotide sequence ID" value="NZ_CP039964.1"/>
</dbReference>
<dbReference type="PANTHER" id="PTHR33877:SF2">
    <property type="entry name" value="OS07G0170200 PROTEIN"/>
    <property type="match status" value="1"/>
</dbReference>
<sequence length="188" mass="21847">MNASVSGLRTLVLNADFQPLSWAPLSAWSWQQALVAVMQERVIQVKSYDDVLIQTPRQAFEVPAVVVLKRYRKRRHVPFSRYNVFLRDGFRCQYCGERLPASELTFDHVIPKSRSGRSSWENIVSSCAPDNLRKANRTPSEARMKLLRAPFQPTPQELDRIARKMPLVKEELHNTWLDYLYWSAEIEA</sequence>
<dbReference type="Gene3D" id="1.10.30.50">
    <property type="match status" value="1"/>
</dbReference>
<keyword evidence="2" id="KW-0540">Nuclease</keyword>
<dbReference type="InterPro" id="IPR052892">
    <property type="entry name" value="NA-targeting_endonuclease"/>
</dbReference>
<dbReference type="AlphaFoldDB" id="A0A4P8EDC9"/>
<protein>
    <submittedName>
        <fullName evidence="2">HNH endonuclease</fullName>
    </submittedName>
</protein>
<proteinExistence type="predicted"/>
<evidence type="ECO:0000313" key="3">
    <source>
        <dbReference type="Proteomes" id="UP000298631"/>
    </source>
</evidence>
<dbReference type="InterPro" id="IPR003615">
    <property type="entry name" value="HNH_nuc"/>
</dbReference>
<dbReference type="OrthoDB" id="9802901at2"/>
<dbReference type="GO" id="GO:0004519">
    <property type="term" value="F:endonuclease activity"/>
    <property type="evidence" value="ECO:0007669"/>
    <property type="project" value="UniProtKB-KW"/>
</dbReference>
<keyword evidence="2" id="KW-0378">Hydrolase</keyword>
<gene>
    <name evidence="2" type="ORF">EOK75_02700</name>
</gene>
<dbReference type="KEGG" id="pseb:EOK75_02700"/>
<evidence type="ECO:0000259" key="1">
    <source>
        <dbReference type="SMART" id="SM00507"/>
    </source>
</evidence>
<keyword evidence="3" id="KW-1185">Reference proteome</keyword>
<dbReference type="CDD" id="cd00085">
    <property type="entry name" value="HNHc"/>
    <property type="match status" value="1"/>
</dbReference>
<dbReference type="Proteomes" id="UP000298631">
    <property type="component" value="Chromosome"/>
</dbReference>
<feature type="domain" description="HNH nuclease" evidence="1">
    <location>
        <begin position="80"/>
        <end position="132"/>
    </location>
</feature>
<accession>A0A4P8EDC9</accession>